<comment type="caution">
    <text evidence="1">The sequence shown here is derived from an EMBL/GenBank/DDBJ whole genome shotgun (WGS) entry which is preliminary data.</text>
</comment>
<dbReference type="EMBL" id="PYBW01000167">
    <property type="protein sequence ID" value="PYC66750.1"/>
    <property type="molecule type" value="Genomic_DNA"/>
</dbReference>
<evidence type="ECO:0000313" key="1">
    <source>
        <dbReference type="EMBL" id="PYC66750.1"/>
    </source>
</evidence>
<dbReference type="AlphaFoldDB" id="A0A2V4MT82"/>
<gene>
    <name evidence="1" type="ORF">C7C46_31015</name>
</gene>
<evidence type="ECO:0000313" key="2">
    <source>
        <dbReference type="Proteomes" id="UP000248039"/>
    </source>
</evidence>
<reference evidence="1 2" key="1">
    <citation type="submission" date="2018-03" db="EMBL/GenBank/DDBJ databases">
        <title>Bioinformatic expansion and discovery of thiopeptide antibiotics.</title>
        <authorList>
            <person name="Schwalen C.J."/>
            <person name="Hudson G.A."/>
            <person name="Mitchell D.A."/>
        </authorList>
    </citation>
    <scope>NUCLEOTIDE SEQUENCE [LARGE SCALE GENOMIC DNA]</scope>
    <source>
        <strain evidence="1 2">ATCC 21389</strain>
    </source>
</reference>
<dbReference type="Proteomes" id="UP000248039">
    <property type="component" value="Unassembled WGS sequence"/>
</dbReference>
<sequence length="76" mass="8036">MPQPGLGPFLKSLKATRTDVSGAAATAEWGSAWREFGVDWAFDAALRYDVYRFGPGQGPEPAGVVVVDGRQPSAVV</sequence>
<name>A0A2V4MT82_9ACTN</name>
<accession>A0A2V4MT82</accession>
<keyword evidence="2" id="KW-1185">Reference proteome</keyword>
<proteinExistence type="predicted"/>
<organism evidence="1 2">
    <name type="scientific">Streptomyces tateyamensis</name>
    <dbReference type="NCBI Taxonomy" id="565073"/>
    <lineage>
        <taxon>Bacteria</taxon>
        <taxon>Bacillati</taxon>
        <taxon>Actinomycetota</taxon>
        <taxon>Actinomycetes</taxon>
        <taxon>Kitasatosporales</taxon>
        <taxon>Streptomycetaceae</taxon>
        <taxon>Streptomyces</taxon>
    </lineage>
</organism>
<protein>
    <submittedName>
        <fullName evidence="1">Uncharacterized protein</fullName>
    </submittedName>
</protein>